<evidence type="ECO:0000313" key="2">
    <source>
        <dbReference type="Proteomes" id="UP000076486"/>
    </source>
</evidence>
<name>A0A167GWM6_9GAMM</name>
<dbReference type="Proteomes" id="UP000076486">
    <property type="component" value="Unassembled WGS sequence"/>
</dbReference>
<dbReference type="AlphaFoldDB" id="A0A167GWM6"/>
<reference evidence="1 2" key="1">
    <citation type="submission" date="2013-07" db="EMBL/GenBank/DDBJ databases">
        <title>Comparative Genomic and Metabolomic Analysis of Twelve Strains of Pseudoalteromonas luteoviolacea.</title>
        <authorList>
            <person name="Vynne N.G."/>
            <person name="Mansson M."/>
            <person name="Gram L."/>
        </authorList>
    </citation>
    <scope>NUCLEOTIDE SEQUENCE [LARGE SCALE GENOMIC DNA]</scope>
    <source>
        <strain evidence="1 2">CPMOR-1</strain>
    </source>
</reference>
<proteinExistence type="predicted"/>
<dbReference type="RefSeq" id="WP_063370435.1">
    <property type="nucleotide sequence ID" value="NZ_AUYC01000100.1"/>
</dbReference>
<gene>
    <name evidence="1" type="ORF">N473_26765</name>
</gene>
<dbReference type="EMBL" id="AUYC01000100">
    <property type="protein sequence ID" value="KZN57309.1"/>
    <property type="molecule type" value="Genomic_DNA"/>
</dbReference>
<dbReference type="PATRIC" id="fig|1365248.3.peg.5456"/>
<evidence type="ECO:0000313" key="1">
    <source>
        <dbReference type="EMBL" id="KZN57309.1"/>
    </source>
</evidence>
<protein>
    <submittedName>
        <fullName evidence="1">Uncharacterized protein</fullName>
    </submittedName>
</protein>
<comment type="caution">
    <text evidence="1">The sequence shown here is derived from an EMBL/GenBank/DDBJ whole genome shotgun (WGS) entry which is preliminary data.</text>
</comment>
<accession>A0A167GWM6</accession>
<sequence length="74" mass="7787">MSNALNRLNAVLSNKQRSIVKIVHVNTDGTTTVEHSDSSQSTVLGDSVASGSAYIEDGRIVGAAPDLPYSELEV</sequence>
<organism evidence="1 2">
    <name type="scientific">Pseudoalteromonas luteoviolacea CPMOR-1</name>
    <dbReference type="NCBI Taxonomy" id="1365248"/>
    <lineage>
        <taxon>Bacteria</taxon>
        <taxon>Pseudomonadati</taxon>
        <taxon>Pseudomonadota</taxon>
        <taxon>Gammaproteobacteria</taxon>
        <taxon>Alteromonadales</taxon>
        <taxon>Pseudoalteromonadaceae</taxon>
        <taxon>Pseudoalteromonas</taxon>
    </lineage>
</organism>